<geneLocation type="plasmid" evidence="4">
    <name>pSM42_Rh02_Rh04</name>
</geneLocation>
<protein>
    <recommendedName>
        <fullName evidence="8">Transmembrane protein</fullName>
    </recommendedName>
</protein>
<evidence type="ECO:0000313" key="5">
    <source>
        <dbReference type="Proteomes" id="UP000291659"/>
    </source>
</evidence>
<keyword evidence="4" id="KW-0614">Plasmid</keyword>
<name>A0AAE5C515_9HYPH</name>
<organism evidence="2 7">
    <name type="scientific">Rhizobium ruizarguesonis</name>
    <dbReference type="NCBI Taxonomy" id="2081791"/>
    <lineage>
        <taxon>Bacteria</taxon>
        <taxon>Pseudomonadati</taxon>
        <taxon>Pseudomonadota</taxon>
        <taxon>Alphaproteobacteria</taxon>
        <taxon>Hyphomicrobiales</taxon>
        <taxon>Rhizobiaceae</taxon>
        <taxon>Rhizobium/Agrobacterium group</taxon>
        <taxon>Rhizobium</taxon>
    </lineage>
</organism>
<dbReference type="RefSeq" id="WP_075225168.1">
    <property type="nucleotide sequence ID" value="NZ_CP084698.1"/>
</dbReference>
<dbReference type="Proteomes" id="UP000661163">
    <property type="component" value="Unassembled WGS sequence"/>
</dbReference>
<evidence type="ECO:0000313" key="4">
    <source>
        <dbReference type="EMBL" id="TBF05650.1"/>
    </source>
</evidence>
<reference evidence="2 7" key="2">
    <citation type="submission" date="2019-12" db="EMBL/GenBank/DDBJ databases">
        <title>Rhizobium genotypes associated with high levels of biological nitrogen fixation by grain legumes in a temperate-maritime cropping system.</title>
        <authorList>
            <person name="Maluk M."/>
            <person name="Francesc Ferrando Molina F."/>
            <person name="Lopez Del Egido L."/>
            <person name="Lafos M."/>
            <person name="Langarica-Fuentes A."/>
            <person name="Gebre Yohannes G."/>
            <person name="Young M.W."/>
            <person name="Martin P."/>
            <person name="Gantlett R."/>
            <person name="Kenicer G."/>
            <person name="Hawes C."/>
            <person name="Begg G.S."/>
            <person name="Quilliam R.S."/>
            <person name="Squire G.R."/>
            <person name="Poole P.S."/>
            <person name="Young P.W."/>
            <person name="Iannetta P.M."/>
            <person name="James E.K."/>
        </authorList>
    </citation>
    <scope>NUCLEOTIDE SEQUENCE [LARGE SCALE GENOMIC DNA]</scope>
    <source>
        <strain evidence="2 7">JHI985</strain>
    </source>
</reference>
<keyword evidence="1" id="KW-1133">Transmembrane helix</keyword>
<evidence type="ECO:0008006" key="8">
    <source>
        <dbReference type="Google" id="ProtNLM"/>
    </source>
</evidence>
<proteinExistence type="predicted"/>
<evidence type="ECO:0000313" key="6">
    <source>
        <dbReference type="Proteomes" id="UP000291892"/>
    </source>
</evidence>
<accession>A0AAE5C515</accession>
<dbReference type="AlphaFoldDB" id="A0AAE5C515"/>
<feature type="transmembrane region" description="Helical" evidence="1">
    <location>
        <begin position="12"/>
        <end position="30"/>
    </location>
</feature>
<keyword evidence="1" id="KW-0472">Membrane</keyword>
<dbReference type="EMBL" id="WUFC01000035">
    <property type="protein sequence ID" value="NEI52124.1"/>
    <property type="molecule type" value="Genomic_DNA"/>
</dbReference>
<dbReference type="Proteomes" id="UP000291659">
    <property type="component" value="Unassembled WGS sequence"/>
</dbReference>
<dbReference type="EMBL" id="SIKX01000003">
    <property type="protein sequence ID" value="TBF05650.1"/>
    <property type="molecule type" value="Genomic_DNA"/>
</dbReference>
<comment type="caution">
    <text evidence="2">The sequence shown here is derived from an EMBL/GenBank/DDBJ whole genome shotgun (WGS) entry which is preliminary data.</text>
</comment>
<reference evidence="5 6" key="1">
    <citation type="submission" date="2019-02" db="EMBL/GenBank/DDBJ databases">
        <title>The genomic architecture of introgression among sibling species of bacteria.</title>
        <authorList>
            <person name="Cavassim M.I.A."/>
            <person name="Moeskjaer S."/>
            <person name="Moslemi C."/>
            <person name="Fields B."/>
            <person name="Bachmann A."/>
            <person name="Vilhjalmsson B."/>
            <person name="Schierup M.H."/>
            <person name="Young J.P.W."/>
            <person name="Andersen S.U."/>
        </authorList>
    </citation>
    <scope>NUCLEOTIDE SEQUENCE [LARGE SCALE GENOMIC DNA]</scope>
    <source>
        <strain evidence="3 5">SM141A</strain>
        <strain evidence="4 6">SM42</strain>
        <plasmid evidence="4">pSM42_Rh02_Rh04</plasmid>
    </source>
</reference>
<keyword evidence="1" id="KW-0812">Transmembrane</keyword>
<gene>
    <name evidence="4" type="ORF">ELG94_34000</name>
    <name evidence="3" type="ORF">ELH98_31235</name>
    <name evidence="2" type="ORF">GR217_31315</name>
</gene>
<sequence length="102" mass="11864">MGAQEQAPLWVWFVFCASGAICAYNWYWYIRSIIFYYKNGFDFSEDFGPKISEFEDDDRFTARPREKLLIVWPLFVVVSSAIFIPITLVLTGILKPCYNCGP</sequence>
<evidence type="ECO:0000256" key="1">
    <source>
        <dbReference type="SAM" id="Phobius"/>
    </source>
</evidence>
<dbReference type="Proteomes" id="UP000291892">
    <property type="component" value="Unassembled WGS sequence"/>
</dbReference>
<feature type="transmembrane region" description="Helical" evidence="1">
    <location>
        <begin position="69"/>
        <end position="94"/>
    </location>
</feature>
<evidence type="ECO:0000313" key="7">
    <source>
        <dbReference type="Proteomes" id="UP000661163"/>
    </source>
</evidence>
<dbReference type="EMBL" id="SIOX01000009">
    <property type="protein sequence ID" value="TAX66370.1"/>
    <property type="molecule type" value="Genomic_DNA"/>
</dbReference>
<evidence type="ECO:0000313" key="2">
    <source>
        <dbReference type="EMBL" id="NEI52124.1"/>
    </source>
</evidence>
<keyword evidence="5" id="KW-1185">Reference proteome</keyword>
<evidence type="ECO:0000313" key="3">
    <source>
        <dbReference type="EMBL" id="TAX66370.1"/>
    </source>
</evidence>